<dbReference type="Proteomes" id="UP000414233">
    <property type="component" value="Unassembled WGS sequence"/>
</dbReference>
<dbReference type="RefSeq" id="WP_150696236.1">
    <property type="nucleotide sequence ID" value="NZ_CABPRZ010000004.1"/>
</dbReference>
<dbReference type="OrthoDB" id="9976078at2"/>
<accession>A0A5E4TEZ2</accession>
<dbReference type="EMBL" id="CABPRZ010000004">
    <property type="protein sequence ID" value="VVD85832.1"/>
    <property type="molecule type" value="Genomic_DNA"/>
</dbReference>
<organism evidence="1 2">
    <name type="scientific">Pandoraea terrae</name>
    <dbReference type="NCBI Taxonomy" id="1537710"/>
    <lineage>
        <taxon>Bacteria</taxon>
        <taxon>Pseudomonadati</taxon>
        <taxon>Pseudomonadota</taxon>
        <taxon>Betaproteobacteria</taxon>
        <taxon>Burkholderiales</taxon>
        <taxon>Burkholderiaceae</taxon>
        <taxon>Pandoraea</taxon>
    </lineage>
</organism>
<proteinExistence type="predicted"/>
<keyword evidence="2" id="KW-1185">Reference proteome</keyword>
<sequence>MPAINMTAVTSVAPSFLQGAGGGAIPSFAAELNRVDSRVAQLGAGAWVPAFFDRHGDCEPPYPLSQESRRALEHTSAKSRIERLAISELAGEVASQGTCDGQWPMSNTELRSVLEKRVQCHPDARAKADKNAENASDKRVPFSVNGFLKRNLPSVLVEKPGFELGTMNSLHYNLGYITAAWEGGKGRPVTVAAYLGKGAALLDRIQEMTPARQRTYFHYLRLVPMLHALANGVSGVAEWREPANQENFQHPAMGIAIDAMLKDHAAYKAGRPTQSERCDDARHESGGNGTLSSFRDFLNAFRMLGVYDFARQAPDFR</sequence>
<reference evidence="1 2" key="1">
    <citation type="submission" date="2019-08" db="EMBL/GenBank/DDBJ databases">
        <authorList>
            <person name="Peeters C."/>
        </authorList>
    </citation>
    <scope>NUCLEOTIDE SEQUENCE [LARGE SCALE GENOMIC DNA]</scope>
    <source>
        <strain evidence="1 2">LMG 30175</strain>
    </source>
</reference>
<name>A0A5E4TEZ2_9BURK</name>
<gene>
    <name evidence="1" type="ORF">PTE30175_01297</name>
</gene>
<protein>
    <submittedName>
        <fullName evidence="1">Uncharacterized protein</fullName>
    </submittedName>
</protein>
<evidence type="ECO:0000313" key="2">
    <source>
        <dbReference type="Proteomes" id="UP000414233"/>
    </source>
</evidence>
<dbReference type="AlphaFoldDB" id="A0A5E4TEZ2"/>
<evidence type="ECO:0000313" key="1">
    <source>
        <dbReference type="EMBL" id="VVD85832.1"/>
    </source>
</evidence>